<feature type="region of interest" description="Disordered" evidence="1">
    <location>
        <begin position="37"/>
        <end position="65"/>
    </location>
</feature>
<feature type="region of interest" description="Disordered" evidence="1">
    <location>
        <begin position="104"/>
        <end position="124"/>
    </location>
</feature>
<evidence type="ECO:0000313" key="2">
    <source>
        <dbReference type="EMBL" id="KAL3313947.1"/>
    </source>
</evidence>
<feature type="compositionally biased region" description="Basic and acidic residues" evidence="1">
    <location>
        <begin position="348"/>
        <end position="358"/>
    </location>
</feature>
<dbReference type="Proteomes" id="UP001626550">
    <property type="component" value="Unassembled WGS sequence"/>
</dbReference>
<comment type="caution">
    <text evidence="2">The sequence shown here is derived from an EMBL/GenBank/DDBJ whole genome shotgun (WGS) entry which is preliminary data.</text>
</comment>
<protein>
    <submittedName>
        <fullName evidence="2">Uncharacterized protein</fullName>
    </submittedName>
</protein>
<name>A0ABD2Q484_9PLAT</name>
<gene>
    <name evidence="2" type="ORF">Ciccas_007444</name>
</gene>
<feature type="region of interest" description="Disordered" evidence="1">
    <location>
        <begin position="262"/>
        <end position="422"/>
    </location>
</feature>
<proteinExistence type="predicted"/>
<organism evidence="2 3">
    <name type="scientific">Cichlidogyrus casuarinus</name>
    <dbReference type="NCBI Taxonomy" id="1844966"/>
    <lineage>
        <taxon>Eukaryota</taxon>
        <taxon>Metazoa</taxon>
        <taxon>Spiralia</taxon>
        <taxon>Lophotrochozoa</taxon>
        <taxon>Platyhelminthes</taxon>
        <taxon>Monogenea</taxon>
        <taxon>Monopisthocotylea</taxon>
        <taxon>Dactylogyridea</taxon>
        <taxon>Ancyrocephalidae</taxon>
        <taxon>Cichlidogyrus</taxon>
    </lineage>
</organism>
<sequence length="463" mass="50573">MQGQLGNNNNLMMRGAPVSAAGMGPAARFQPVPINRNGVQPRVPQSINSVANNNNNNNGGPSEDTLRKNFARLQERERTPASGAVRQISNQAASQHHFPQLPSRAMQRNQQQGHSLADVVNGNTKPTDRFNLGSKNSFSAICFARQSMTNEQLLLSNITAKALLQSNPELLQGLLTRVPVAGEDDWFGSNSASLPSASASTLVRKQLELLQKTTLLQQRLLDYRQVPPDDGPALLSVQQQLQEVVKLQSELDQLAAQLTNLSASQQQQQTHKKDDETIKRCARRSSRDSCSSSPASSRSASSASSSRSGTLSASSSSCDSCERRRNGKHSPSASPERQKMSAKRRNRPREEEKEKRLTMIENISPSEEIPQTVLAHDNEIYGGSRSPSPHNSPDEDDEDDDGEVAAIEEPEAAGADLEETENMKTTLNIVRPKRIQELVTSTNGIYTDMDPAAIDQIPTDPLL</sequence>
<reference evidence="2 3" key="1">
    <citation type="submission" date="2024-11" db="EMBL/GenBank/DDBJ databases">
        <title>Adaptive evolution of stress response genes in parasites aligns with host niche diversity.</title>
        <authorList>
            <person name="Hahn C."/>
            <person name="Resl P."/>
        </authorList>
    </citation>
    <scope>NUCLEOTIDE SEQUENCE [LARGE SCALE GENOMIC DNA]</scope>
    <source>
        <strain evidence="2">EGGRZ-B1_66</strain>
        <tissue evidence="2">Body</tissue>
    </source>
</reference>
<feature type="compositionally biased region" description="Acidic residues" evidence="1">
    <location>
        <begin position="394"/>
        <end position="420"/>
    </location>
</feature>
<feature type="compositionally biased region" description="Low complexity" evidence="1">
    <location>
        <begin position="288"/>
        <end position="319"/>
    </location>
</feature>
<keyword evidence="3" id="KW-1185">Reference proteome</keyword>
<dbReference type="EMBL" id="JBJKFK010001145">
    <property type="protein sequence ID" value="KAL3313947.1"/>
    <property type="molecule type" value="Genomic_DNA"/>
</dbReference>
<evidence type="ECO:0000256" key="1">
    <source>
        <dbReference type="SAM" id="MobiDB-lite"/>
    </source>
</evidence>
<dbReference type="AlphaFoldDB" id="A0ABD2Q484"/>
<evidence type="ECO:0000313" key="3">
    <source>
        <dbReference type="Proteomes" id="UP001626550"/>
    </source>
</evidence>
<accession>A0ABD2Q484</accession>